<proteinExistence type="predicted"/>
<organism evidence="1 2">
    <name type="scientific">Sphingobium fluviale</name>
    <dbReference type="NCBI Taxonomy" id="2506423"/>
    <lineage>
        <taxon>Bacteria</taxon>
        <taxon>Pseudomonadati</taxon>
        <taxon>Pseudomonadota</taxon>
        <taxon>Alphaproteobacteria</taxon>
        <taxon>Sphingomonadales</taxon>
        <taxon>Sphingomonadaceae</taxon>
        <taxon>Sphingobium</taxon>
    </lineage>
</organism>
<evidence type="ECO:0000313" key="2">
    <source>
        <dbReference type="Proteomes" id="UP000290958"/>
    </source>
</evidence>
<accession>A0A4Q1KI65</accession>
<evidence type="ECO:0000313" key="1">
    <source>
        <dbReference type="EMBL" id="RXR28995.1"/>
    </source>
</evidence>
<dbReference type="Proteomes" id="UP000290958">
    <property type="component" value="Unassembled WGS sequence"/>
</dbReference>
<dbReference type="AlphaFoldDB" id="A0A4Q1KI65"/>
<gene>
    <name evidence="1" type="ORF">EQG66_07910</name>
</gene>
<protein>
    <submittedName>
        <fullName evidence="1">Uncharacterized protein</fullName>
    </submittedName>
</protein>
<reference evidence="2" key="1">
    <citation type="submission" date="2019-01" db="EMBL/GenBank/DDBJ databases">
        <title>Cytophagaceae bacterium strain CAR-16.</title>
        <authorList>
            <person name="Chen W.-M."/>
        </authorList>
    </citation>
    <scope>NUCLEOTIDE SEQUENCE [LARGE SCALE GENOMIC DNA]</scope>
    <source>
        <strain evidence="2">CHR27</strain>
    </source>
</reference>
<sequence length="61" mass="7048">MSGKRLSRRKLIAIIDCLTFVLASEWDDDSHDIDGDYEGALEWAQQQEARRLTERNDHGSK</sequence>
<comment type="caution">
    <text evidence="1">The sequence shown here is derived from an EMBL/GenBank/DDBJ whole genome shotgun (WGS) entry which is preliminary data.</text>
</comment>
<keyword evidence="2" id="KW-1185">Reference proteome</keyword>
<name>A0A4Q1KI65_9SPHN</name>
<dbReference type="EMBL" id="SBKP01000006">
    <property type="protein sequence ID" value="RXR28995.1"/>
    <property type="molecule type" value="Genomic_DNA"/>
</dbReference>
<dbReference type="RefSeq" id="WP_129404059.1">
    <property type="nucleotide sequence ID" value="NZ_SBKP01000006.1"/>
</dbReference>